<dbReference type="InterPro" id="IPR021754">
    <property type="entry name" value="DUF3320"/>
</dbReference>
<dbReference type="OrthoDB" id="9757917at2"/>
<dbReference type="Pfam" id="PF11784">
    <property type="entry name" value="DUF3320"/>
    <property type="match status" value="1"/>
</dbReference>
<dbReference type="InterPro" id="IPR041677">
    <property type="entry name" value="DNA2/NAM7_AAA_11"/>
</dbReference>
<dbReference type="Gene3D" id="3.40.960.10">
    <property type="entry name" value="VSR Endonuclease"/>
    <property type="match status" value="1"/>
</dbReference>
<dbReference type="InterPro" id="IPR041679">
    <property type="entry name" value="DNA2/NAM7-like_C"/>
</dbReference>
<dbReference type="InterPro" id="IPR045055">
    <property type="entry name" value="DNA2/NAM7-like"/>
</dbReference>
<keyword evidence="7" id="KW-1185">Reference proteome</keyword>
<dbReference type="Pfam" id="PF13086">
    <property type="entry name" value="AAA_11"/>
    <property type="match status" value="2"/>
</dbReference>
<evidence type="ECO:0000259" key="4">
    <source>
        <dbReference type="Pfam" id="PF13087"/>
    </source>
</evidence>
<dbReference type="CDD" id="cd18808">
    <property type="entry name" value="SF1_C_Upf1"/>
    <property type="match status" value="1"/>
</dbReference>
<feature type="domain" description="DUF3320" evidence="2">
    <location>
        <begin position="1785"/>
        <end position="1832"/>
    </location>
</feature>
<dbReference type="PANTHER" id="PTHR10887:SF530">
    <property type="entry name" value="SUPERFAMILY I DNA HELICASES"/>
    <property type="match status" value="1"/>
</dbReference>
<feature type="domain" description="DNA2/NAM7 helicase helicase" evidence="3">
    <location>
        <begin position="1310"/>
        <end position="1361"/>
    </location>
</feature>
<dbReference type="SUPFAM" id="SSF52980">
    <property type="entry name" value="Restriction endonuclease-like"/>
    <property type="match status" value="1"/>
</dbReference>
<accession>A0A2T5C4C4</accession>
<gene>
    <name evidence="6" type="ORF">C8N47_104174</name>
</gene>
<reference evidence="6 7" key="1">
    <citation type="submission" date="2018-04" db="EMBL/GenBank/DDBJ databases">
        <title>Genomic Encyclopedia of Archaeal and Bacterial Type Strains, Phase II (KMG-II): from individual species to whole genera.</title>
        <authorList>
            <person name="Goeker M."/>
        </authorList>
    </citation>
    <scope>NUCLEOTIDE SEQUENCE [LARGE SCALE GENOMIC DNA]</scope>
    <source>
        <strain evidence="6 7">DSM 28823</strain>
    </source>
</reference>
<evidence type="ECO:0000259" key="5">
    <source>
        <dbReference type="Pfam" id="PF18741"/>
    </source>
</evidence>
<sequence length="1952" mass="219940">MTEQTPNPRVEFVYTTVANYAIQQNRVPLVRQFFIENTAEDDLAEVDIEISCEPEFAGRWQHHLDVVQAGQTIKIDTENFRLSSTFLSELTEKVSGEINLTVAVKGAEVFCGKYPVEVLAYDQWNGIGVLPEMLAAFVTPNHPEIATVLSAASGILNQWTGDPSFDAYQSLSPDRVKKQMAAIYEAIAGLGVVYCSPPASFENAGQRVRMCDTIFSQKLGTCLDMALLYAGCLEAIGLHPLIVVIDGHAFVGSWLVENTFPDRVNDDVALLKKRIASGINEIGLVESTCMNAGKNVTFDEANDRANYHLVDEDNFILFIDVARARFSGIRPLPQRIKTSDGWQIVETQVQQRDHLAPEEIIGGTLTVPNDTPDITKQKIWERKLLDLSLRNNLLNLRVTQSTIQLISVSLGLFEDALADGDEFQVLSKPRDWSNPLSVSGVYQSLNMSDPIVPLLKDDLKQKRLRSYLTESELASAMTKLYRSSRLSLEENGANTLYLALGFLKWYESDRSEVARYAPLLLLPVEIVRKSAQKGYVIRSREEDTLMNITLLEMLRQDFGIAINGLEELPKDDSGVDVQKIFNIVRHGIMSQARWDVEEQAFLGTFSFSKFIMWNDIHNNAEKLAENKIVASLISGKLEWQVSELTEEAFDFDHSHRPSDIALPINADSSQLEAICSAVQDKSFILHGPPGTGKSQTITNIIANALYKGKRVLFVAEKMAALSVVQKRLADIGLDPFCLELHSNKAKKSTVLEQLQKAVEVVKKTSPFEYQSEAERLFSLRVELNAYVESLHKPYSFGLSLYDCFSGYASLNGAPDCIKFEEQFLQGLNKEKIGEYTDLVEELQNAGILCGHPFKHALAELKIASYSSSLKSQSQELITKYIECLQEYQVKRDALCTKIKLDIPEKDKTTDLLLLQLAKQLLQMEDTPGSMFNVSSVVQTLSKAIELSEHGAKRDEARTYLLDLFRKEILQYDADQSLDRWKAAAEKWALPKWLEQGKIRKSLKKLSKANKVGKEQVAGYLDQIIRYRKEQDLLDQNTSFLSEIGDFIWNNGNCDWKKLVETCEAVIRIHQLLTEITRDPLAPKAIRSWLGTQFAEGAQTFRAIHGGVLKSYIQVLDAILSTEQELASLLQIDFSLPKEPAGAWTGKWRENATNWLTNLDSLKDWASWNLTAERLRNARLSPVVEQYLSGSLKTEEVVHSFKKAIYRLGAEAIIQADPGLASFNGKFFETKIQKYKEKIKYFEELTKAELYAKLASNIPSLAQSASQSSEMGILQRAIRNKGRGLSLRKLFDLLPNLLPRMCPCMLMSPISVAQYFDLEQSKFDLVVFDEASQMPTCEAVGAIARGNNVVVVGDPKQMPPTSFFSTNRYDEDNLDKEDLESILDDCLALSIPSKHLLWHYRSKHESLIAFSNSNYYDNKLMTFPSPDDLTSKVNNVHVEGFYDRGKTRQNKFEAVAIVDEVIRRLSDPLLSKRSIGIVTFSSVQQTLIEDLLNEELKNHPELDAIAMESQEPIFVKNLENVQGDERDVILFSMGYGKDKEGKLYYNFGPLNREGGWRRLNVAVSRARYEMKVYSTLRSDEIDISKTTTEGVMGIKAFLEYSEKGKIALTQKNYSRNADSASFAKVVADEIKKSGYTVHTEIGCSGYRIDLGIVNPQNPTEYMLGILTDGENYKSAKTAKDREVVRTDVLRLLGWNIYKLWSPDWWDNPDRVLQDILKAIHDVEQNKYENSDPAPAANKASEPGNTEHEEIAGVKLQGITQEVIVETVSHPVYQQCTLATSCLTSSDEFFDPKNLKKITTQIKSIVETEGPISHTLLSRRILNAWGISRLGVRLNEFLTGIYERLELKKTPQNESWFYWPDAQEPAAYSVFRVPRNDDEKRNADDLPKEEIAAGVHEILTNQISLPIDDLVKEVAHLFGYARIGANVDQAMRLGIEYALKQNLIVEANDRIVLI</sequence>
<dbReference type="Gene3D" id="3.40.50.300">
    <property type="entry name" value="P-loop containing nucleotide triphosphate hydrolases"/>
    <property type="match status" value="3"/>
</dbReference>
<evidence type="ECO:0000256" key="1">
    <source>
        <dbReference type="SAM" id="MobiDB-lite"/>
    </source>
</evidence>
<proteinExistence type="predicted"/>
<comment type="caution">
    <text evidence="6">The sequence shown here is derived from an EMBL/GenBank/DDBJ whole genome shotgun (WGS) entry which is preliminary data.</text>
</comment>
<feature type="domain" description="DNA2/NAM7 helicase helicase" evidence="3">
    <location>
        <begin position="667"/>
        <end position="738"/>
    </location>
</feature>
<dbReference type="InterPro" id="IPR025103">
    <property type="entry name" value="DUF4011"/>
</dbReference>
<dbReference type="FunFam" id="3.40.50.300:FF:002063">
    <property type="entry name" value="DNA helicase related protein"/>
    <property type="match status" value="1"/>
</dbReference>
<dbReference type="SUPFAM" id="SSF52540">
    <property type="entry name" value="P-loop containing nucleoside triphosphate hydrolases"/>
    <property type="match status" value="1"/>
</dbReference>
<dbReference type="Pfam" id="PF13195">
    <property type="entry name" value="DUF4011"/>
    <property type="match status" value="1"/>
</dbReference>
<dbReference type="Pfam" id="PF18741">
    <property type="entry name" value="MTES_1575"/>
    <property type="match status" value="1"/>
</dbReference>
<name>A0A2T5C4C4_9BACT</name>
<evidence type="ECO:0000259" key="2">
    <source>
        <dbReference type="Pfam" id="PF11784"/>
    </source>
</evidence>
<dbReference type="Pfam" id="PF13087">
    <property type="entry name" value="AAA_12"/>
    <property type="match status" value="1"/>
</dbReference>
<dbReference type="Proteomes" id="UP000243525">
    <property type="component" value="Unassembled WGS sequence"/>
</dbReference>
<protein>
    <submittedName>
        <fullName evidence="6">AAA domain-containing protein</fullName>
    </submittedName>
</protein>
<dbReference type="PANTHER" id="PTHR10887">
    <property type="entry name" value="DNA2/NAM7 HELICASE FAMILY"/>
    <property type="match status" value="1"/>
</dbReference>
<dbReference type="GO" id="GO:0004386">
    <property type="term" value="F:helicase activity"/>
    <property type="evidence" value="ECO:0007669"/>
    <property type="project" value="InterPro"/>
</dbReference>
<feature type="region of interest" description="Disordered" evidence="1">
    <location>
        <begin position="1725"/>
        <end position="1745"/>
    </location>
</feature>
<feature type="domain" description="Restriction endonuclease type II-like" evidence="5">
    <location>
        <begin position="1621"/>
        <end position="1718"/>
    </location>
</feature>
<dbReference type="InterPro" id="IPR049468">
    <property type="entry name" value="Restrct_endonuc-II-like_dom"/>
</dbReference>
<dbReference type="InterPro" id="IPR047187">
    <property type="entry name" value="SF1_C_Upf1"/>
</dbReference>
<dbReference type="InterPro" id="IPR011335">
    <property type="entry name" value="Restrct_endonuc-II-like"/>
</dbReference>
<dbReference type="FunFam" id="3.40.960.10:FF:000002">
    <property type="entry name" value="DNA helicase related protein"/>
    <property type="match status" value="1"/>
</dbReference>
<evidence type="ECO:0000259" key="3">
    <source>
        <dbReference type="Pfam" id="PF13086"/>
    </source>
</evidence>
<dbReference type="RefSeq" id="WP_107821519.1">
    <property type="nucleotide sequence ID" value="NZ_OY782574.1"/>
</dbReference>
<organism evidence="6 7">
    <name type="scientific">Mangrovibacterium marinum</name>
    <dbReference type="NCBI Taxonomy" id="1639118"/>
    <lineage>
        <taxon>Bacteria</taxon>
        <taxon>Pseudomonadati</taxon>
        <taxon>Bacteroidota</taxon>
        <taxon>Bacteroidia</taxon>
        <taxon>Marinilabiliales</taxon>
        <taxon>Prolixibacteraceae</taxon>
        <taxon>Mangrovibacterium</taxon>
    </lineage>
</organism>
<dbReference type="InterPro" id="IPR027417">
    <property type="entry name" value="P-loop_NTPase"/>
</dbReference>
<evidence type="ECO:0000313" key="6">
    <source>
        <dbReference type="EMBL" id="PTN09628.1"/>
    </source>
</evidence>
<evidence type="ECO:0000313" key="7">
    <source>
        <dbReference type="Proteomes" id="UP000243525"/>
    </source>
</evidence>
<dbReference type="EMBL" id="QAAD01000004">
    <property type="protein sequence ID" value="PTN09628.1"/>
    <property type="molecule type" value="Genomic_DNA"/>
</dbReference>
<feature type="domain" description="DNA2/NAM7 helicase-like C-terminal" evidence="4">
    <location>
        <begin position="1390"/>
        <end position="1571"/>
    </location>
</feature>